<accession>A0A8T1L605</accession>
<name>A0A8T1L605_9STRA</name>
<dbReference type="Proteomes" id="UP000736787">
    <property type="component" value="Unassembled WGS sequence"/>
</dbReference>
<dbReference type="EMBL" id="RCMV01000085">
    <property type="protein sequence ID" value="KAG3225356.1"/>
    <property type="molecule type" value="Genomic_DNA"/>
</dbReference>
<evidence type="ECO:0000313" key="5">
    <source>
        <dbReference type="Proteomes" id="UP000736787"/>
    </source>
</evidence>
<gene>
    <name evidence="2" type="ORF">PC113_g5713</name>
    <name evidence="3" type="ORF">PC117_g5402</name>
    <name evidence="4" type="ORF">PC129_g4020</name>
</gene>
<protein>
    <submittedName>
        <fullName evidence="3">Uncharacterized protein</fullName>
    </submittedName>
</protein>
<dbReference type="EMBL" id="RCMG01000111">
    <property type="protein sequence ID" value="KAG2863146.1"/>
    <property type="molecule type" value="Genomic_DNA"/>
</dbReference>
<comment type="caution">
    <text evidence="3">The sequence shown here is derived from an EMBL/GenBank/DDBJ whole genome shotgun (WGS) entry which is preliminary data.</text>
</comment>
<sequence length="36" mass="3922">MNEDRGHSKAADAQRVRIDTGRTNEALVDVPEPSDA</sequence>
<proteinExistence type="predicted"/>
<dbReference type="Proteomes" id="UP000760860">
    <property type="component" value="Unassembled WGS sequence"/>
</dbReference>
<evidence type="ECO:0000313" key="2">
    <source>
        <dbReference type="EMBL" id="KAG2863146.1"/>
    </source>
</evidence>
<dbReference type="AlphaFoldDB" id="A0A8T1L605"/>
<evidence type="ECO:0000313" key="4">
    <source>
        <dbReference type="EMBL" id="KAG3225356.1"/>
    </source>
</evidence>
<dbReference type="EMBL" id="RCMK01000094">
    <property type="protein sequence ID" value="KAG2949264.1"/>
    <property type="molecule type" value="Genomic_DNA"/>
</dbReference>
<feature type="compositionally biased region" description="Basic and acidic residues" evidence="1">
    <location>
        <begin position="1"/>
        <end position="22"/>
    </location>
</feature>
<evidence type="ECO:0000256" key="1">
    <source>
        <dbReference type="SAM" id="MobiDB-lite"/>
    </source>
</evidence>
<evidence type="ECO:0000313" key="3">
    <source>
        <dbReference type="EMBL" id="KAG2949264.1"/>
    </source>
</evidence>
<reference evidence="3" key="1">
    <citation type="submission" date="2018-10" db="EMBL/GenBank/DDBJ databases">
        <title>Effector identification in a new, highly contiguous assembly of the strawberry crown rot pathogen Phytophthora cactorum.</title>
        <authorList>
            <person name="Armitage A.D."/>
            <person name="Nellist C.F."/>
            <person name="Bates H."/>
            <person name="Vickerstaff R.J."/>
            <person name="Harrison R.J."/>
        </authorList>
    </citation>
    <scope>NUCLEOTIDE SEQUENCE</scope>
    <source>
        <strain evidence="2">15-7</strain>
        <strain evidence="3">4040</strain>
        <strain evidence="4">P421</strain>
    </source>
</reference>
<organism evidence="3 5">
    <name type="scientific">Phytophthora cactorum</name>
    <dbReference type="NCBI Taxonomy" id="29920"/>
    <lineage>
        <taxon>Eukaryota</taxon>
        <taxon>Sar</taxon>
        <taxon>Stramenopiles</taxon>
        <taxon>Oomycota</taxon>
        <taxon>Peronosporomycetes</taxon>
        <taxon>Peronosporales</taxon>
        <taxon>Peronosporaceae</taxon>
        <taxon>Phytophthora</taxon>
    </lineage>
</organism>
<dbReference type="Proteomes" id="UP000735874">
    <property type="component" value="Unassembled WGS sequence"/>
</dbReference>
<feature type="region of interest" description="Disordered" evidence="1">
    <location>
        <begin position="1"/>
        <end position="36"/>
    </location>
</feature>